<dbReference type="Gene3D" id="2.40.170.20">
    <property type="entry name" value="TonB-dependent receptor, beta-barrel domain"/>
    <property type="match status" value="1"/>
</dbReference>
<dbReference type="Pfam" id="PF00593">
    <property type="entry name" value="TonB_dep_Rec_b-barrel"/>
    <property type="match status" value="1"/>
</dbReference>
<dbReference type="AlphaFoldDB" id="A0A562L621"/>
<dbReference type="GO" id="GO:0009279">
    <property type="term" value="C:cell outer membrane"/>
    <property type="evidence" value="ECO:0007669"/>
    <property type="project" value="UniProtKB-SubCell"/>
</dbReference>
<comment type="subcellular location">
    <subcellularLocation>
        <location evidence="1 8">Cell outer membrane</location>
        <topology evidence="1 8">Multi-pass membrane protein</topology>
    </subcellularLocation>
</comment>
<evidence type="ECO:0000256" key="6">
    <source>
        <dbReference type="ARBA" id="ARBA00023136"/>
    </source>
</evidence>
<feature type="compositionally biased region" description="Basic and acidic residues" evidence="10">
    <location>
        <begin position="268"/>
        <end position="283"/>
    </location>
</feature>
<comment type="similarity">
    <text evidence="8 9">Belongs to the TonB-dependent receptor family.</text>
</comment>
<dbReference type="Proteomes" id="UP000315167">
    <property type="component" value="Unassembled WGS sequence"/>
</dbReference>
<feature type="signal peptide" evidence="11">
    <location>
        <begin position="1"/>
        <end position="26"/>
    </location>
</feature>
<evidence type="ECO:0000256" key="3">
    <source>
        <dbReference type="ARBA" id="ARBA00022452"/>
    </source>
</evidence>
<dbReference type="OrthoDB" id="9764669at2"/>
<evidence type="ECO:0000256" key="9">
    <source>
        <dbReference type="RuleBase" id="RU003357"/>
    </source>
</evidence>
<dbReference type="Gene3D" id="2.170.130.10">
    <property type="entry name" value="TonB-dependent receptor, plug domain"/>
    <property type="match status" value="1"/>
</dbReference>
<evidence type="ECO:0000313" key="15">
    <source>
        <dbReference type="Proteomes" id="UP000315167"/>
    </source>
</evidence>
<keyword evidence="5 9" id="KW-0798">TonB box</keyword>
<dbReference type="InterPro" id="IPR037066">
    <property type="entry name" value="Plug_dom_sf"/>
</dbReference>
<feature type="domain" description="TonB-dependent receptor-like beta-barrel" evidence="12">
    <location>
        <begin position="315"/>
        <end position="754"/>
    </location>
</feature>
<feature type="chain" id="PRO_5022224346" evidence="11">
    <location>
        <begin position="27"/>
        <end position="806"/>
    </location>
</feature>
<dbReference type="InterPro" id="IPR000531">
    <property type="entry name" value="Beta-barrel_TonB"/>
</dbReference>
<name>A0A562L621_9GAMM</name>
<evidence type="ECO:0000256" key="4">
    <source>
        <dbReference type="ARBA" id="ARBA00022692"/>
    </source>
</evidence>
<evidence type="ECO:0000256" key="5">
    <source>
        <dbReference type="ARBA" id="ARBA00023077"/>
    </source>
</evidence>
<evidence type="ECO:0000256" key="10">
    <source>
        <dbReference type="SAM" id="MobiDB-lite"/>
    </source>
</evidence>
<organism evidence="14 15">
    <name type="scientific">Luteimonas cucumeris</name>
    <dbReference type="NCBI Taxonomy" id="985012"/>
    <lineage>
        <taxon>Bacteria</taxon>
        <taxon>Pseudomonadati</taxon>
        <taxon>Pseudomonadota</taxon>
        <taxon>Gammaproteobacteria</taxon>
        <taxon>Lysobacterales</taxon>
        <taxon>Lysobacteraceae</taxon>
        <taxon>Luteimonas</taxon>
    </lineage>
</organism>
<keyword evidence="11" id="KW-0732">Signal</keyword>
<dbReference type="Pfam" id="PF07715">
    <property type="entry name" value="Plug"/>
    <property type="match status" value="1"/>
</dbReference>
<keyword evidence="4 8" id="KW-0812">Transmembrane</keyword>
<protein>
    <submittedName>
        <fullName evidence="14">TonB-dependent receptor</fullName>
    </submittedName>
</protein>
<gene>
    <name evidence="14" type="ORF">IP90_02177</name>
</gene>
<accession>A0A562L621</accession>
<dbReference type="InterPro" id="IPR012910">
    <property type="entry name" value="Plug_dom"/>
</dbReference>
<evidence type="ECO:0000256" key="1">
    <source>
        <dbReference type="ARBA" id="ARBA00004571"/>
    </source>
</evidence>
<dbReference type="PANTHER" id="PTHR40980:SF4">
    <property type="entry name" value="TONB-DEPENDENT RECEPTOR-LIKE BETA-BARREL DOMAIN-CONTAINING PROTEIN"/>
    <property type="match status" value="1"/>
</dbReference>
<dbReference type="InterPro" id="IPR039426">
    <property type="entry name" value="TonB-dep_rcpt-like"/>
</dbReference>
<feature type="region of interest" description="Disordered" evidence="10">
    <location>
        <begin position="253"/>
        <end position="287"/>
    </location>
</feature>
<keyword evidence="7 8" id="KW-0998">Cell outer membrane</keyword>
<evidence type="ECO:0000313" key="14">
    <source>
        <dbReference type="EMBL" id="TWI03073.1"/>
    </source>
</evidence>
<dbReference type="EMBL" id="VLKN01000004">
    <property type="protein sequence ID" value="TWI03073.1"/>
    <property type="molecule type" value="Genomic_DNA"/>
</dbReference>
<dbReference type="InterPro" id="IPR036942">
    <property type="entry name" value="Beta-barrel_TonB_sf"/>
</dbReference>
<evidence type="ECO:0000256" key="7">
    <source>
        <dbReference type="ARBA" id="ARBA00023237"/>
    </source>
</evidence>
<evidence type="ECO:0000256" key="8">
    <source>
        <dbReference type="PROSITE-ProRule" id="PRU01360"/>
    </source>
</evidence>
<dbReference type="PANTHER" id="PTHR40980">
    <property type="entry name" value="PLUG DOMAIN-CONTAINING PROTEIN"/>
    <property type="match status" value="1"/>
</dbReference>
<evidence type="ECO:0000259" key="12">
    <source>
        <dbReference type="Pfam" id="PF00593"/>
    </source>
</evidence>
<keyword evidence="3 8" id="KW-1134">Transmembrane beta strand</keyword>
<evidence type="ECO:0000256" key="11">
    <source>
        <dbReference type="SAM" id="SignalP"/>
    </source>
</evidence>
<dbReference type="SUPFAM" id="SSF56935">
    <property type="entry name" value="Porins"/>
    <property type="match status" value="1"/>
</dbReference>
<dbReference type="PROSITE" id="PS52016">
    <property type="entry name" value="TONB_DEPENDENT_REC_3"/>
    <property type="match status" value="1"/>
</dbReference>
<evidence type="ECO:0000256" key="2">
    <source>
        <dbReference type="ARBA" id="ARBA00022448"/>
    </source>
</evidence>
<keyword evidence="14" id="KW-0675">Receptor</keyword>
<keyword evidence="6 8" id="KW-0472">Membrane</keyword>
<evidence type="ECO:0000259" key="13">
    <source>
        <dbReference type="Pfam" id="PF07715"/>
    </source>
</evidence>
<keyword evidence="2 8" id="KW-0813">Transport</keyword>
<keyword evidence="15" id="KW-1185">Reference proteome</keyword>
<feature type="domain" description="TonB-dependent receptor plug" evidence="13">
    <location>
        <begin position="64"/>
        <end position="166"/>
    </location>
</feature>
<comment type="caution">
    <text evidence="14">The sequence shown here is derived from an EMBL/GenBank/DDBJ whole genome shotgun (WGS) entry which is preliminary data.</text>
</comment>
<reference evidence="14 15" key="1">
    <citation type="journal article" date="2015" name="Stand. Genomic Sci.">
        <title>Genomic Encyclopedia of Bacterial and Archaeal Type Strains, Phase III: the genomes of soil and plant-associated and newly described type strains.</title>
        <authorList>
            <person name="Whitman W.B."/>
            <person name="Woyke T."/>
            <person name="Klenk H.P."/>
            <person name="Zhou Y."/>
            <person name="Lilburn T.G."/>
            <person name="Beck B.J."/>
            <person name="De Vos P."/>
            <person name="Vandamme P."/>
            <person name="Eisen J.A."/>
            <person name="Garrity G."/>
            <person name="Hugenholtz P."/>
            <person name="Kyrpides N.C."/>
        </authorList>
    </citation>
    <scope>NUCLEOTIDE SEQUENCE [LARGE SCALE GENOMIC DNA]</scope>
    <source>
        <strain evidence="14 15">CGMCC 1.10821</strain>
    </source>
</reference>
<proteinExistence type="inferred from homology"/>
<sequence length="806" mass="90132">MRKIQRNALTAFILSNLAIVPGYALAQDAAPQSPPAEEKKAETDPTELQAVMVSGEIQYRNRTETTAPELVYDQEFFAKFEPVSVGDQLRRVPGVAFTSDIGESDSPQLRGLGQGFTQILVNGRPIPGAGNDRTVFVDRIPAEIIDRIEIIRSPSADIDSQGIGGTINIILKDGESLPPGIVARVGVTRDTRSGESRGNGSISWSGRNESKTLFYSLTLDTQERFNNKDVVEEIFDGDSVGFAEEVARRGNGRGLAQFDHPDYSSAVERTEEQDSRDSRDKSFNGDLTWQMTPESSLRLDAFALSTRRKEHQDTKIFEGDGSRGGLDMDNPELEFQDADFQQDSYGVSALFKHYLGELTEFDTELSYNRFKDDGIEDTFEELRDNLVNREDNNAVDTEWIFGASVTRRMSGFAEAIGIDGVELKAGLFAKNKDRDYRLIIDDGLGEDDFTTNDGHFSYEERRLDAYARLKWEINPKVSLETGLRAESTKAEQAYRSEFSEGGALQDTIDGHAENDVFMLNPSAHIQWKATENDQFRFSVARTVRRPSIDLLIPAFSLESPGDEDVTIGNPDLDFETSVGFDLGYERRFGKRGIFGVNLFSRRISDLIGLVNTGLPVSDLGLDPENFPGSLYSYRNIGEADVRGIEFDLSTPLEFFDLPETGVFANYTRLRSERDDPATGSSIPIDFQPSYVYNFGVTQNIPSWDASFGFSFQKQGESQFVTYGEIERQWYDGNLELFFEKRLTKNMVLRLTGNNVLDANSIQAEAGFDGDNGAEIIANQAAFNVDAYEIERERSSPKWTLTLRMVF</sequence>